<evidence type="ECO:0000313" key="3">
    <source>
        <dbReference type="Proteomes" id="UP001299235"/>
    </source>
</evidence>
<keyword evidence="2" id="KW-0808">Transferase</keyword>
<comment type="caution">
    <text evidence="2">The sequence shown here is derived from an EMBL/GenBank/DDBJ whole genome shotgun (WGS) entry which is preliminary data.</text>
</comment>
<proteinExistence type="predicted"/>
<protein>
    <submittedName>
        <fullName evidence="2">Nucleoside kinase</fullName>
    </submittedName>
</protein>
<name>A0ABS8ESB2_9FIRM</name>
<evidence type="ECO:0000313" key="2">
    <source>
        <dbReference type="EMBL" id="MCC2147838.1"/>
    </source>
</evidence>
<dbReference type="CDD" id="cd02028">
    <property type="entry name" value="UMPK_like"/>
    <property type="match status" value="1"/>
</dbReference>
<dbReference type="InterPro" id="IPR027417">
    <property type="entry name" value="P-loop_NTPase"/>
</dbReference>
<dbReference type="PANTHER" id="PTHR10285">
    <property type="entry name" value="URIDINE KINASE"/>
    <property type="match status" value="1"/>
</dbReference>
<keyword evidence="2" id="KW-0418">Kinase</keyword>
<keyword evidence="3" id="KW-1185">Reference proteome</keyword>
<dbReference type="RefSeq" id="WP_248834587.1">
    <property type="nucleotide sequence ID" value="NZ_JAJEQE010000002.1"/>
</dbReference>
<dbReference type="InterPro" id="IPR004095">
    <property type="entry name" value="TGS"/>
</dbReference>
<dbReference type="InterPro" id="IPR012675">
    <property type="entry name" value="Beta-grasp_dom_sf"/>
</dbReference>
<dbReference type="SUPFAM" id="SSF55186">
    <property type="entry name" value="ThrRS/AlaRS common domain"/>
    <property type="match status" value="1"/>
</dbReference>
<evidence type="ECO:0000259" key="1">
    <source>
        <dbReference type="PROSITE" id="PS51880"/>
    </source>
</evidence>
<dbReference type="CDD" id="cd01667">
    <property type="entry name" value="TGS_ThrRS"/>
    <property type="match status" value="1"/>
</dbReference>
<dbReference type="EMBL" id="JAJEQE010000002">
    <property type="protein sequence ID" value="MCC2147838.1"/>
    <property type="molecule type" value="Genomic_DNA"/>
</dbReference>
<dbReference type="Gene3D" id="3.30.980.10">
    <property type="entry name" value="Threonyl-trna Synthetase, Chain A, domain 2"/>
    <property type="match status" value="1"/>
</dbReference>
<reference evidence="2 3" key="1">
    <citation type="submission" date="2021-10" db="EMBL/GenBank/DDBJ databases">
        <title>Anaerobic single-cell dispensing facilitates the cultivation of human gut bacteria.</title>
        <authorList>
            <person name="Afrizal A."/>
        </authorList>
    </citation>
    <scope>NUCLEOTIDE SEQUENCE [LARGE SCALE GENOMIC DNA]</scope>
    <source>
        <strain evidence="2 3">CLA-AA-H246</strain>
    </source>
</reference>
<dbReference type="GO" id="GO:0016301">
    <property type="term" value="F:kinase activity"/>
    <property type="evidence" value="ECO:0007669"/>
    <property type="project" value="UniProtKB-KW"/>
</dbReference>
<accession>A0ABS8ESB2</accession>
<gene>
    <name evidence="2" type="ORF">LKD42_00995</name>
</gene>
<dbReference type="PROSITE" id="PS51880">
    <property type="entry name" value="TGS"/>
    <property type="match status" value="1"/>
</dbReference>
<dbReference type="Proteomes" id="UP001299235">
    <property type="component" value="Unassembled WGS sequence"/>
</dbReference>
<dbReference type="Gene3D" id="3.40.50.300">
    <property type="entry name" value="P-loop containing nucleotide triphosphate hydrolases"/>
    <property type="match status" value="1"/>
</dbReference>
<dbReference type="Pfam" id="PF00485">
    <property type="entry name" value="PRK"/>
    <property type="match status" value="1"/>
</dbReference>
<dbReference type="InterPro" id="IPR018163">
    <property type="entry name" value="Thr/Ala-tRNA-synth_IIc_edit"/>
</dbReference>
<dbReference type="Gene3D" id="3.10.20.30">
    <property type="match status" value="1"/>
</dbReference>
<organism evidence="2 3">
    <name type="scientific">Hominisplanchenecus faecis</name>
    <dbReference type="NCBI Taxonomy" id="2885351"/>
    <lineage>
        <taxon>Bacteria</taxon>
        <taxon>Bacillati</taxon>
        <taxon>Bacillota</taxon>
        <taxon>Clostridia</taxon>
        <taxon>Lachnospirales</taxon>
        <taxon>Lachnospiraceae</taxon>
        <taxon>Hominisplanchenecus</taxon>
    </lineage>
</organism>
<feature type="domain" description="TGS" evidence="1">
    <location>
        <begin position="2"/>
        <end position="65"/>
    </location>
</feature>
<sequence>MEKEYIQVSFENGNIERKSYPAGIRLLDLAKEYQKEDDIVLAKVNGRLRELYLQLTEDCRISFITTRQQEGMAAYRRSMTLLLLKALYHQAGHEHIHRVGIHFSVSSGYYCTVDGDVTLDQDFLDKVEARMRELVAQKVPIDKKTIGTDDAIALFSHYGMKDKEKLFHYRRASKVNIYDMGGFEDYYYGYMIPDTSYLGAFSLHLYEDGFVLQMPQRKDPKTVPAFEPENKMFRVRKESLKWGEMLEIPTVGLLNDYIVHHGIHDLILIQEALQEKKIAEIAGKIAENPDKKIIMIAGPSSSGKTTFSHRLSIQLSAHGLRPHPIPVDNYFVNREDTPVDEDGKPNYECLEAIDVQQFNDDMNALLAGKSVHLPVFDFVSGKRMYSEKETKLGKEDILVIEGIHCLNDQLSFALPKENKFKIYVSALTQLNVDEHNRVPTTDGRLLRRIVRDARTRGTTAKATISMWPSVRRGEESYIFPYQEQADVMFNSALIYELAVLKMYAEPLLFGIGREEPEYQEAKRLLKFLDYFVGIPSESVPMNSILREFIGGGCFQI</sequence>
<dbReference type="InterPro" id="IPR006083">
    <property type="entry name" value="PRK/URK"/>
</dbReference>
<dbReference type="SUPFAM" id="SSF52540">
    <property type="entry name" value="P-loop containing nucleoside triphosphate hydrolases"/>
    <property type="match status" value="1"/>
</dbReference>